<feature type="region of interest" description="Disordered" evidence="1">
    <location>
        <begin position="1"/>
        <end position="95"/>
    </location>
</feature>
<reference evidence="3" key="1">
    <citation type="submission" date="2017-12" db="EMBL/GenBank/DDBJ databases">
        <authorList>
            <consortium name="DOE Joint Genome Institute"/>
            <person name="Mondo S.J."/>
            <person name="Kjaerbolling I."/>
            <person name="Vesth T.C."/>
            <person name="Frisvad J.C."/>
            <person name="Nybo J.L."/>
            <person name="Theobald S."/>
            <person name="Kuo A."/>
            <person name="Bowyer P."/>
            <person name="Matsuda Y."/>
            <person name="Lyhne E.K."/>
            <person name="Kogle M.E."/>
            <person name="Clum A."/>
            <person name="Lipzen A."/>
            <person name="Salamov A."/>
            <person name="Ngan C.Y."/>
            <person name="Daum C."/>
            <person name="Chiniquy J."/>
            <person name="Barry K."/>
            <person name="LaButti K."/>
            <person name="Haridas S."/>
            <person name="Simmons B.A."/>
            <person name="Magnuson J.K."/>
            <person name="Mortensen U.H."/>
            <person name="Larsen T.O."/>
            <person name="Grigoriev I.V."/>
            <person name="Baker S.E."/>
            <person name="Andersen M.R."/>
            <person name="Nordberg H.P."/>
            <person name="Cantor M.N."/>
            <person name="Hua S.X."/>
        </authorList>
    </citation>
    <scope>NUCLEOTIDE SEQUENCE [LARGE SCALE GENOMIC DNA]</scope>
    <source>
        <strain evidence="3">IBT 19404</strain>
    </source>
</reference>
<evidence type="ECO:0000256" key="1">
    <source>
        <dbReference type="SAM" id="MobiDB-lite"/>
    </source>
</evidence>
<dbReference type="AlphaFoldDB" id="A0A2J5I8T1"/>
<accession>A0A2J5I8T1</accession>
<protein>
    <submittedName>
        <fullName evidence="2">Uncharacterized protein</fullName>
    </submittedName>
</protein>
<keyword evidence="3" id="KW-1185">Reference proteome</keyword>
<evidence type="ECO:0000313" key="2">
    <source>
        <dbReference type="EMBL" id="PLN86440.1"/>
    </source>
</evidence>
<feature type="compositionally biased region" description="Polar residues" evidence="1">
    <location>
        <begin position="61"/>
        <end position="83"/>
    </location>
</feature>
<dbReference type="Proteomes" id="UP000235023">
    <property type="component" value="Unassembled WGS sequence"/>
</dbReference>
<sequence length="95" mass="10206">MFRCDSARELPIMAPPSDIQDDSLGRLTKVCPSRDMRTSHAAHNAAEEHLTLTQYPLRASADQSHQATSEAQPSTSSPTSSGARDSPEGASLGRR</sequence>
<dbReference type="EMBL" id="KZ559498">
    <property type="protein sequence ID" value="PLN86440.1"/>
    <property type="molecule type" value="Genomic_DNA"/>
</dbReference>
<name>A0A2J5I8T1_9EURO</name>
<proteinExistence type="predicted"/>
<organism evidence="2 3">
    <name type="scientific">Aspergillus taichungensis</name>
    <dbReference type="NCBI Taxonomy" id="482145"/>
    <lineage>
        <taxon>Eukaryota</taxon>
        <taxon>Fungi</taxon>
        <taxon>Dikarya</taxon>
        <taxon>Ascomycota</taxon>
        <taxon>Pezizomycotina</taxon>
        <taxon>Eurotiomycetes</taxon>
        <taxon>Eurotiomycetidae</taxon>
        <taxon>Eurotiales</taxon>
        <taxon>Aspergillaceae</taxon>
        <taxon>Aspergillus</taxon>
        <taxon>Aspergillus subgen. Circumdati</taxon>
    </lineage>
</organism>
<gene>
    <name evidence="2" type="ORF">BDW42DRAFT_158504</name>
</gene>
<evidence type="ECO:0000313" key="3">
    <source>
        <dbReference type="Proteomes" id="UP000235023"/>
    </source>
</evidence>